<comment type="caution">
    <text evidence="1">The sequence shown here is derived from an EMBL/GenBank/DDBJ whole genome shotgun (WGS) entry which is preliminary data.</text>
</comment>
<keyword evidence="2" id="KW-1185">Reference proteome</keyword>
<dbReference type="Proteomes" id="UP001595926">
    <property type="component" value="Unassembled WGS sequence"/>
</dbReference>
<protein>
    <submittedName>
        <fullName evidence="1">Uncharacterized protein</fullName>
    </submittedName>
</protein>
<evidence type="ECO:0000313" key="2">
    <source>
        <dbReference type="Proteomes" id="UP001595926"/>
    </source>
</evidence>
<accession>A0ABV9TDQ1</accession>
<dbReference type="RefSeq" id="WP_280177134.1">
    <property type="nucleotide sequence ID" value="NZ_JBHSJH010000003.1"/>
</dbReference>
<name>A0ABV9TDQ1_9GAMM</name>
<gene>
    <name evidence="1" type="ORF">ACFPDQ_07400</name>
</gene>
<reference evidence="2" key="1">
    <citation type="journal article" date="2019" name="Int. J. Syst. Evol. Microbiol.">
        <title>The Global Catalogue of Microorganisms (GCM) 10K type strain sequencing project: providing services to taxonomists for standard genome sequencing and annotation.</title>
        <authorList>
            <consortium name="The Broad Institute Genomics Platform"/>
            <consortium name="The Broad Institute Genome Sequencing Center for Infectious Disease"/>
            <person name="Wu L."/>
            <person name="Ma J."/>
        </authorList>
    </citation>
    <scope>NUCLEOTIDE SEQUENCE [LARGE SCALE GENOMIC DNA]</scope>
    <source>
        <strain evidence="2">CGMCC 1.13718</strain>
    </source>
</reference>
<proteinExistence type="predicted"/>
<evidence type="ECO:0000313" key="1">
    <source>
        <dbReference type="EMBL" id="MFC4892874.1"/>
    </source>
</evidence>
<organism evidence="1 2">
    <name type="scientific">Pseudofrancisella aestuarii</name>
    <dbReference type="NCBI Taxonomy" id="2670347"/>
    <lineage>
        <taxon>Bacteria</taxon>
        <taxon>Pseudomonadati</taxon>
        <taxon>Pseudomonadota</taxon>
        <taxon>Gammaproteobacteria</taxon>
        <taxon>Thiotrichales</taxon>
        <taxon>Francisellaceae</taxon>
        <taxon>Pseudofrancisella</taxon>
    </lineage>
</organism>
<sequence>MTQLSKILAKRPSLSKSFSKKVSLNSFVKTTDLNSSSSKDNQKK</sequence>
<dbReference type="EMBL" id="JBHSJH010000003">
    <property type="protein sequence ID" value="MFC4892874.1"/>
    <property type="molecule type" value="Genomic_DNA"/>
</dbReference>